<dbReference type="NCBIfam" id="TIGR01372">
    <property type="entry name" value="soxA"/>
    <property type="match status" value="1"/>
</dbReference>
<dbReference type="PANTHER" id="PTHR43757:SF2">
    <property type="entry name" value="AMINOMETHYLTRANSFERASE, MITOCHONDRIAL"/>
    <property type="match status" value="1"/>
</dbReference>
<dbReference type="InterPro" id="IPR006222">
    <property type="entry name" value="GCVT_N"/>
</dbReference>
<dbReference type="Gene3D" id="3.30.1360.120">
    <property type="entry name" value="Probable tRNA modification gtpase trme, domain 1"/>
    <property type="match status" value="1"/>
</dbReference>
<dbReference type="PANTHER" id="PTHR43757">
    <property type="entry name" value="AMINOMETHYLTRANSFERASE"/>
    <property type="match status" value="1"/>
</dbReference>
<evidence type="ECO:0000259" key="4">
    <source>
        <dbReference type="Pfam" id="PF08669"/>
    </source>
</evidence>
<accession>A0A7S9LPS7</accession>
<gene>
    <name evidence="6" type="ORF">I0K15_14335</name>
</gene>
<dbReference type="AlphaFoldDB" id="A0A7S9LPS7"/>
<dbReference type="Pfam" id="PF13510">
    <property type="entry name" value="Fer2_4"/>
    <property type="match status" value="1"/>
</dbReference>
<dbReference type="GO" id="GO:0008115">
    <property type="term" value="F:sarcosine oxidase activity"/>
    <property type="evidence" value="ECO:0007669"/>
    <property type="project" value="InterPro"/>
</dbReference>
<dbReference type="InterPro" id="IPR028896">
    <property type="entry name" value="GcvT/YgfZ/DmdA"/>
</dbReference>
<dbReference type="Pfam" id="PF12831">
    <property type="entry name" value="FAD_oxidored"/>
    <property type="match status" value="1"/>
</dbReference>
<evidence type="ECO:0000256" key="1">
    <source>
        <dbReference type="ARBA" id="ARBA00008609"/>
    </source>
</evidence>
<dbReference type="Pfam" id="PF17806">
    <property type="entry name" value="SO_alpha_A3"/>
    <property type="match status" value="1"/>
</dbReference>
<evidence type="ECO:0000259" key="3">
    <source>
        <dbReference type="Pfam" id="PF01571"/>
    </source>
</evidence>
<dbReference type="Proteomes" id="UP000594800">
    <property type="component" value="Chromosome"/>
</dbReference>
<sequence length="958" mass="102499">MRLPSHGNRIDRSRSVRFTVDGRGHPGMKGDTLASALLAGGTRLMGRSFKYHRPRGVVTAGSEEPNALFTIGDRPNVRATTQEIFDGLDAASQNRWPSLAVDLMGVNDRLAPFLGAGFYYKTFMWPKSFWEKVYEPMIRRAAGLGALSGEVPEAHDKAFAHCDLLVIGAGPAGLMAALTAARRGDRVILVDEDVRPGGRLDAESFEIGGTSGADWAAGVAAELAALPNVTLMTRTTVTGAYDGGTYGAYQRVAEHLGTLPQHCPRGTFWRIAARRAVLAGGAHERLIAFPGNDRPGVMQASAVRAYLHRYGVAPGKRIAVFTNNDDGWRTVRDLEAAGIEVAALIDTREGTAPDVQARLIQGEVISTSGHWGLKGIEVRHGRRTERIACDCLAVSGGWNPSVHLTCQMNGRPVWREDIAAFVPAENAVPGLTAIGAANGDFSTAAALRAGAEAGGGGEVPEAEDGPTRITPFWHVEAKGRAWLDLQNDVTVKDVALAHREAFTSVEHMKRYTTLGMATDQGKLSNVGGLAVLAELSGREIPQVGTTTFRPPYTPVPIAAMAGRAREDQFAPHRLTPSHDLSVERGAAFLEAGLWHRAAYYPQGGEDWKTAADREVGYVRNTVGICDVTTLGKIDVQGPGAQALLDLIYTGKMSTLKEGRVRYGLMLREDGHVMDDGTCARLGTEHYVITTTTAAAGEVMSHIEFCAQVLLQNSDVSVISVTDQWAQFAVAGPQARDLLAEVVEADLSTEALPFMAFVETIVAGVPGRLFRISFSGEQAYEVAVPARYGDALARLLAEKAEARGGGLYGMEALNILRIEKGYLTHSEIHGRVTAEDLGMGRMISPSKDCIGKVLAARPGLIGPDRQQLVGLRAVEEGRLLAGAHLFAEGAVPGTGTDQGYITSACISPTLGPLALGFLVNGRARHGERIRAVDLLRGADVTCEICDPVFFDPDGERMRA</sequence>
<dbReference type="SUPFAM" id="SSF101790">
    <property type="entry name" value="Aminomethyltransferase beta-barrel domain"/>
    <property type="match status" value="1"/>
</dbReference>
<evidence type="ECO:0000256" key="2">
    <source>
        <dbReference type="ARBA" id="ARBA00023002"/>
    </source>
</evidence>
<keyword evidence="2" id="KW-0560">Oxidoreductase</keyword>
<dbReference type="Pfam" id="PF08669">
    <property type="entry name" value="GCV_T_C"/>
    <property type="match status" value="1"/>
</dbReference>
<dbReference type="GO" id="GO:0046653">
    <property type="term" value="P:tetrahydrofolate metabolic process"/>
    <property type="evidence" value="ECO:0007669"/>
    <property type="project" value="InterPro"/>
</dbReference>
<reference evidence="6 7" key="1">
    <citation type="submission" date="2020-11" db="EMBL/GenBank/DDBJ databases">
        <title>Description of Pontivivens ytuae sp. nov. isolated from deep sea sediment of Mariana Trench.</title>
        <authorList>
            <person name="Wang Z."/>
            <person name="Sun Q.-L."/>
            <person name="Xu X.-D."/>
            <person name="Tang Y.-Z."/>
            <person name="Zhang J."/>
        </authorList>
    </citation>
    <scope>NUCLEOTIDE SEQUENCE [LARGE SCALE GENOMIC DNA]</scope>
    <source>
        <strain evidence="6 7">MT2928</strain>
    </source>
</reference>
<dbReference type="InterPro" id="IPR006277">
    <property type="entry name" value="Sarcosine_oxidase_asu"/>
</dbReference>
<dbReference type="PRINTS" id="PR00469">
    <property type="entry name" value="PNDRDTASEII"/>
</dbReference>
<name>A0A7S9LPS7_9RHOB</name>
<dbReference type="InterPro" id="IPR042204">
    <property type="entry name" value="2Fe-2S-bd_N"/>
</dbReference>
<feature type="domain" description="SoxA A3" evidence="5">
    <location>
        <begin position="478"/>
        <end position="563"/>
    </location>
</feature>
<dbReference type="KEGG" id="poz:I0K15_14335"/>
<dbReference type="InterPro" id="IPR036188">
    <property type="entry name" value="FAD/NAD-bd_sf"/>
</dbReference>
<dbReference type="Gene3D" id="3.50.50.60">
    <property type="entry name" value="FAD/NAD(P)-binding domain"/>
    <property type="match status" value="1"/>
</dbReference>
<dbReference type="RefSeq" id="WP_196102188.1">
    <property type="nucleotide sequence ID" value="NZ_CP064942.1"/>
</dbReference>
<dbReference type="SUPFAM" id="SSF103025">
    <property type="entry name" value="Folate-binding domain"/>
    <property type="match status" value="1"/>
</dbReference>
<evidence type="ECO:0000313" key="6">
    <source>
        <dbReference type="EMBL" id="QPH52977.1"/>
    </source>
</evidence>
<protein>
    <submittedName>
        <fullName evidence="6">Sarcosine oxidase subunit alpha family protein</fullName>
    </submittedName>
</protein>
<dbReference type="InterPro" id="IPR029043">
    <property type="entry name" value="GcvT/YgfZ_C"/>
</dbReference>
<dbReference type="PRINTS" id="PR00368">
    <property type="entry name" value="FADPNR"/>
</dbReference>
<dbReference type="InterPro" id="IPR027266">
    <property type="entry name" value="TrmE/GcvT-like"/>
</dbReference>
<dbReference type="InterPro" id="IPR041117">
    <property type="entry name" value="SoxA_A3"/>
</dbReference>
<dbReference type="SUPFAM" id="SSF51905">
    <property type="entry name" value="FAD/NAD(P)-binding domain"/>
    <property type="match status" value="1"/>
</dbReference>
<evidence type="ECO:0000313" key="7">
    <source>
        <dbReference type="Proteomes" id="UP000594800"/>
    </source>
</evidence>
<organism evidence="6 7">
    <name type="scientific">Pontivivens ytuae</name>
    <dbReference type="NCBI Taxonomy" id="2789856"/>
    <lineage>
        <taxon>Bacteria</taxon>
        <taxon>Pseudomonadati</taxon>
        <taxon>Pseudomonadota</taxon>
        <taxon>Alphaproteobacteria</taxon>
        <taxon>Rhodobacterales</taxon>
        <taxon>Paracoccaceae</taxon>
        <taxon>Pontivivens</taxon>
    </lineage>
</organism>
<dbReference type="Gene3D" id="3.10.20.440">
    <property type="entry name" value="2Fe-2S iron-sulphur cluster binding domain, sarcosine oxidase, alpha subunit, N-terminal domain"/>
    <property type="match status" value="1"/>
</dbReference>
<dbReference type="Pfam" id="PF01571">
    <property type="entry name" value="GCV_T"/>
    <property type="match status" value="1"/>
</dbReference>
<feature type="domain" description="Aminomethyltransferase C-terminal" evidence="4">
    <location>
        <begin position="866"/>
        <end position="950"/>
    </location>
</feature>
<feature type="domain" description="GCVT N-terminal" evidence="3">
    <location>
        <begin position="578"/>
        <end position="845"/>
    </location>
</feature>
<keyword evidence="7" id="KW-1185">Reference proteome</keyword>
<comment type="similarity">
    <text evidence="1">Belongs to the GcvT family.</text>
</comment>
<evidence type="ECO:0000259" key="5">
    <source>
        <dbReference type="Pfam" id="PF17806"/>
    </source>
</evidence>
<dbReference type="EMBL" id="CP064942">
    <property type="protein sequence ID" value="QPH52977.1"/>
    <property type="molecule type" value="Genomic_DNA"/>
</dbReference>
<proteinExistence type="inferred from homology"/>
<dbReference type="InterPro" id="IPR013977">
    <property type="entry name" value="GcvT_C"/>
</dbReference>